<evidence type="ECO:0000259" key="4">
    <source>
        <dbReference type="Pfam" id="PF13947"/>
    </source>
</evidence>
<comment type="caution">
    <text evidence="5">The sequence shown here is derived from an EMBL/GenBank/DDBJ whole genome shotgun (WGS) entry which is preliminary data.</text>
</comment>
<comment type="subcellular location">
    <subcellularLocation>
        <location evidence="1">Membrane</location>
        <topology evidence="1">Single-pass membrane protein</topology>
    </subcellularLocation>
</comment>
<dbReference type="EMBL" id="CAMAPE010000010">
    <property type="protein sequence ID" value="CAH9078866.1"/>
    <property type="molecule type" value="Genomic_DNA"/>
</dbReference>
<name>A0A9P1E532_CUSEU</name>
<gene>
    <name evidence="5" type="ORF">CEURO_LOCUS6966</name>
</gene>
<dbReference type="Proteomes" id="UP001152484">
    <property type="component" value="Unassembled WGS sequence"/>
</dbReference>
<dbReference type="GO" id="GO:0016020">
    <property type="term" value="C:membrane"/>
    <property type="evidence" value="ECO:0007669"/>
    <property type="project" value="UniProtKB-SubCell"/>
</dbReference>
<keyword evidence="6" id="KW-1185">Reference proteome</keyword>
<reference evidence="5" key="1">
    <citation type="submission" date="2022-07" db="EMBL/GenBank/DDBJ databases">
        <authorList>
            <person name="Macas J."/>
            <person name="Novak P."/>
            <person name="Neumann P."/>
        </authorList>
    </citation>
    <scope>NUCLEOTIDE SEQUENCE</scope>
</reference>
<feature type="chain" id="PRO_5040415627" description="Wall-associated receptor kinase galacturonan-binding domain-containing protein" evidence="3">
    <location>
        <begin position="23"/>
        <end position="339"/>
    </location>
</feature>
<dbReference type="Pfam" id="PF13947">
    <property type="entry name" value="GUB_WAK_bind"/>
    <property type="match status" value="1"/>
</dbReference>
<feature type="signal peptide" evidence="3">
    <location>
        <begin position="1"/>
        <end position="22"/>
    </location>
</feature>
<feature type="domain" description="Wall-associated receptor kinase galacturonan-binding" evidence="4">
    <location>
        <begin position="40"/>
        <end position="99"/>
    </location>
</feature>
<evidence type="ECO:0000313" key="5">
    <source>
        <dbReference type="EMBL" id="CAH9078866.1"/>
    </source>
</evidence>
<accession>A0A9P1E532</accession>
<sequence length="339" mass="37200">MGLLFYFSLIYVVLFQAALLLAMDMAATISDGSHTAAFTCRSYCGNLSIDYPFGVRPGCGHPGYRELLFCINDVLMFHVKSGSYRVLNIDYAYKTLTLDDPHMSTCSAIVLGGRGNGFTVEPWRATYLQPTTDNVFMLLGCSAESSLFQGFRRGKNFPCRNVSGMGCEDYYECPAWNNVIGLPPAKKRMWPAYAGPPECCAVSFGTMKAINLTELDCQGYSSAYSLAPLRLQGADAWSYGIRVRFSIHGDEVFCKSCQATGGICGYAAAAAGKYTNACMCGSWNSTSHCDSPAAAFHSGSTRRTWRFMDTLAGRVPSALFEYPKMIPFQQVLDLLCFIL</sequence>
<evidence type="ECO:0000256" key="1">
    <source>
        <dbReference type="ARBA" id="ARBA00004167"/>
    </source>
</evidence>
<evidence type="ECO:0000313" key="6">
    <source>
        <dbReference type="Proteomes" id="UP001152484"/>
    </source>
</evidence>
<protein>
    <recommendedName>
        <fullName evidence="4">Wall-associated receptor kinase galacturonan-binding domain-containing protein</fullName>
    </recommendedName>
</protein>
<dbReference type="AlphaFoldDB" id="A0A9P1E532"/>
<dbReference type="InterPro" id="IPR025287">
    <property type="entry name" value="WAK_GUB"/>
</dbReference>
<keyword evidence="2 3" id="KW-0732">Signal</keyword>
<organism evidence="5 6">
    <name type="scientific">Cuscuta europaea</name>
    <name type="common">European dodder</name>
    <dbReference type="NCBI Taxonomy" id="41803"/>
    <lineage>
        <taxon>Eukaryota</taxon>
        <taxon>Viridiplantae</taxon>
        <taxon>Streptophyta</taxon>
        <taxon>Embryophyta</taxon>
        <taxon>Tracheophyta</taxon>
        <taxon>Spermatophyta</taxon>
        <taxon>Magnoliopsida</taxon>
        <taxon>eudicotyledons</taxon>
        <taxon>Gunneridae</taxon>
        <taxon>Pentapetalae</taxon>
        <taxon>asterids</taxon>
        <taxon>lamiids</taxon>
        <taxon>Solanales</taxon>
        <taxon>Convolvulaceae</taxon>
        <taxon>Cuscuteae</taxon>
        <taxon>Cuscuta</taxon>
        <taxon>Cuscuta subgen. Cuscuta</taxon>
    </lineage>
</organism>
<dbReference type="PANTHER" id="PTHR33355">
    <property type="entry name" value="WALL-ASSOCIATED RECEPTOR KINASE CARBOXY-TERMINAL PROTEIN-RELATED"/>
    <property type="match status" value="1"/>
</dbReference>
<evidence type="ECO:0000256" key="3">
    <source>
        <dbReference type="SAM" id="SignalP"/>
    </source>
</evidence>
<dbReference type="OrthoDB" id="1859308at2759"/>
<proteinExistence type="predicted"/>
<evidence type="ECO:0000256" key="2">
    <source>
        <dbReference type="ARBA" id="ARBA00022729"/>
    </source>
</evidence>
<dbReference type="PANTHER" id="PTHR33355:SF3">
    <property type="entry name" value="WALL-ASSOCIATED RECEPTOR KINASE GALACTURONAN-BINDING PROTEIN"/>
    <property type="match status" value="1"/>
</dbReference>
<dbReference type="GO" id="GO:0030247">
    <property type="term" value="F:polysaccharide binding"/>
    <property type="evidence" value="ECO:0007669"/>
    <property type="project" value="InterPro"/>
</dbReference>